<gene>
    <name evidence="5" type="ORF">ES319_A05G424900v1</name>
    <name evidence="6" type="ORF">GOBAR_AA27439</name>
</gene>
<dbReference type="NCBIfam" id="TIGR00756">
    <property type="entry name" value="PPR"/>
    <property type="match status" value="7"/>
</dbReference>
<dbReference type="AlphaFoldDB" id="A0A2P5WQ57"/>
<keyword evidence="8" id="KW-1185">Reference proteome</keyword>
<protein>
    <recommendedName>
        <fullName evidence="9">Pentacotripeptide-repeat region of PRORP domain-containing protein</fullName>
    </recommendedName>
</protein>
<dbReference type="PANTHER" id="PTHR47932:SF63">
    <property type="entry name" value="OS08G0290000 PROTEIN"/>
    <property type="match status" value="1"/>
</dbReference>
<evidence type="ECO:0000256" key="2">
    <source>
        <dbReference type="ARBA" id="ARBA00022737"/>
    </source>
</evidence>
<dbReference type="PANTHER" id="PTHR47932">
    <property type="entry name" value="ATPASE EXPRESSION PROTEIN 3"/>
    <property type="match status" value="1"/>
</dbReference>
<evidence type="ECO:0000313" key="8">
    <source>
        <dbReference type="Proteomes" id="UP000327439"/>
    </source>
</evidence>
<feature type="repeat" description="PPR" evidence="3">
    <location>
        <begin position="294"/>
        <end position="328"/>
    </location>
</feature>
<keyword evidence="4" id="KW-0732">Signal</keyword>
<name>A0A2P5WQ57_GOSBA</name>
<feature type="repeat" description="PPR" evidence="3">
    <location>
        <begin position="501"/>
        <end position="535"/>
    </location>
</feature>
<organism evidence="6 7">
    <name type="scientific">Gossypium barbadense</name>
    <name type="common">Sea Island cotton</name>
    <name type="synonym">Hibiscus barbadensis</name>
    <dbReference type="NCBI Taxonomy" id="3634"/>
    <lineage>
        <taxon>Eukaryota</taxon>
        <taxon>Viridiplantae</taxon>
        <taxon>Streptophyta</taxon>
        <taxon>Embryophyta</taxon>
        <taxon>Tracheophyta</taxon>
        <taxon>Spermatophyta</taxon>
        <taxon>Magnoliopsida</taxon>
        <taxon>eudicotyledons</taxon>
        <taxon>Gunneridae</taxon>
        <taxon>Pentapetalae</taxon>
        <taxon>rosids</taxon>
        <taxon>malvids</taxon>
        <taxon>Malvales</taxon>
        <taxon>Malvaceae</taxon>
        <taxon>Malvoideae</taxon>
        <taxon>Gossypium</taxon>
    </lineage>
</organism>
<feature type="repeat" description="PPR" evidence="3">
    <location>
        <begin position="329"/>
        <end position="363"/>
    </location>
</feature>
<feature type="repeat" description="PPR" evidence="3">
    <location>
        <begin position="224"/>
        <end position="258"/>
    </location>
</feature>
<keyword evidence="2" id="KW-0677">Repeat</keyword>
<feature type="repeat" description="PPR" evidence="3">
    <location>
        <begin position="536"/>
        <end position="570"/>
    </location>
</feature>
<evidence type="ECO:0000313" key="6">
    <source>
        <dbReference type="EMBL" id="PPR93234.1"/>
    </source>
</evidence>
<dbReference type="Pfam" id="PF13041">
    <property type="entry name" value="PPR_2"/>
    <property type="match status" value="4"/>
</dbReference>
<evidence type="ECO:0000256" key="3">
    <source>
        <dbReference type="PROSITE-ProRule" id="PRU00708"/>
    </source>
</evidence>
<dbReference type="EMBL" id="CM018206">
    <property type="protein sequence ID" value="KAB2085836.1"/>
    <property type="molecule type" value="Genomic_DNA"/>
</dbReference>
<dbReference type="Proteomes" id="UP000327439">
    <property type="component" value="Chromosome A05"/>
</dbReference>
<accession>A0A2P5WQ57</accession>
<comment type="similarity">
    <text evidence="1">Belongs to the PPR family. P subfamily.</text>
</comment>
<dbReference type="EMBL" id="KZ666840">
    <property type="protein sequence ID" value="PPR93234.1"/>
    <property type="molecule type" value="Genomic_DNA"/>
</dbReference>
<dbReference type="InterPro" id="IPR011990">
    <property type="entry name" value="TPR-like_helical_dom_sf"/>
</dbReference>
<dbReference type="OrthoDB" id="185373at2759"/>
<evidence type="ECO:0008006" key="9">
    <source>
        <dbReference type="Google" id="ProtNLM"/>
    </source>
</evidence>
<dbReference type="Proteomes" id="UP000239757">
    <property type="component" value="Unassembled WGS sequence"/>
</dbReference>
<reference evidence="5 8" key="2">
    <citation type="submission" date="2019-06" db="EMBL/GenBank/DDBJ databases">
        <title>WGS assembly of Gossypium barbadense.</title>
        <authorList>
            <person name="Chen Z.J."/>
            <person name="Sreedasyam A."/>
            <person name="Ando A."/>
            <person name="Song Q."/>
            <person name="De L."/>
            <person name="Hulse-Kemp A."/>
            <person name="Ding M."/>
            <person name="Ye W."/>
            <person name="Kirkbride R."/>
            <person name="Jenkins J."/>
            <person name="Plott C."/>
            <person name="Lovell J."/>
            <person name="Lin Y.-M."/>
            <person name="Vaughn R."/>
            <person name="Liu B."/>
            <person name="Li W."/>
            <person name="Simpson S."/>
            <person name="Scheffler B."/>
            <person name="Saski C."/>
            <person name="Grover C."/>
            <person name="Hu G."/>
            <person name="Conover J."/>
            <person name="Carlson J."/>
            <person name="Shu S."/>
            <person name="Boston L."/>
            <person name="Williams M."/>
            <person name="Peterson D."/>
            <person name="Mcgee K."/>
            <person name="Jones D."/>
            <person name="Wendel J."/>
            <person name="Stelly D."/>
            <person name="Grimwood J."/>
            <person name="Schmutz J."/>
        </authorList>
    </citation>
    <scope>NUCLEOTIDE SEQUENCE [LARGE SCALE GENOMIC DNA]</scope>
    <source>
        <strain evidence="5">1400233.01</strain>
    </source>
</reference>
<feature type="chain" id="PRO_5040582917" description="Pentacotripeptide-repeat region of PRORP domain-containing protein" evidence="4">
    <location>
        <begin position="18"/>
        <end position="653"/>
    </location>
</feature>
<dbReference type="Pfam" id="PF12854">
    <property type="entry name" value="PPR_1"/>
    <property type="match status" value="1"/>
</dbReference>
<evidence type="ECO:0000256" key="4">
    <source>
        <dbReference type="SAM" id="SignalP"/>
    </source>
</evidence>
<feature type="repeat" description="PPR" evidence="3">
    <location>
        <begin position="396"/>
        <end position="430"/>
    </location>
</feature>
<reference evidence="6 7" key="1">
    <citation type="submission" date="2015-01" db="EMBL/GenBank/DDBJ databases">
        <title>Genome of allotetraploid Gossypium barbadense reveals genomic plasticity and fiber elongation in cotton evolution.</title>
        <authorList>
            <person name="Chen X."/>
            <person name="Liu X."/>
            <person name="Zhao B."/>
            <person name="Zheng H."/>
            <person name="Hu Y."/>
            <person name="Lu G."/>
            <person name="Yang C."/>
            <person name="Chen J."/>
            <person name="Shan C."/>
            <person name="Zhang L."/>
            <person name="Zhou Y."/>
            <person name="Wang L."/>
            <person name="Guo W."/>
            <person name="Bai Y."/>
            <person name="Ruan J."/>
            <person name="Shangguan X."/>
            <person name="Mao Y."/>
            <person name="Jiang J."/>
            <person name="Zhu Y."/>
            <person name="Lei J."/>
            <person name="Kang H."/>
            <person name="Chen S."/>
            <person name="He X."/>
            <person name="Wang R."/>
            <person name="Wang Y."/>
            <person name="Chen J."/>
            <person name="Wang L."/>
            <person name="Yu S."/>
            <person name="Wang B."/>
            <person name="Wei J."/>
            <person name="Song S."/>
            <person name="Lu X."/>
            <person name="Gao Z."/>
            <person name="Gu W."/>
            <person name="Deng X."/>
            <person name="Ma D."/>
            <person name="Wang S."/>
            <person name="Liang W."/>
            <person name="Fang L."/>
            <person name="Cai C."/>
            <person name="Zhu X."/>
            <person name="Zhou B."/>
            <person name="Zhang Y."/>
            <person name="Chen Z."/>
            <person name="Xu S."/>
            <person name="Zhu R."/>
            <person name="Wang S."/>
            <person name="Zhang T."/>
            <person name="Zhao G."/>
        </authorList>
    </citation>
    <scope>NUCLEOTIDE SEQUENCE [LARGE SCALE GENOMIC DNA]</scope>
    <source>
        <strain evidence="7">cv. Xinhai21</strain>
        <tissue evidence="6">Leaf</tissue>
    </source>
</reference>
<dbReference type="Gene3D" id="1.25.40.10">
    <property type="entry name" value="Tetratricopeptide repeat domain"/>
    <property type="match status" value="5"/>
</dbReference>
<feature type="signal peptide" evidence="4">
    <location>
        <begin position="1"/>
        <end position="17"/>
    </location>
</feature>
<evidence type="ECO:0000256" key="1">
    <source>
        <dbReference type="ARBA" id="ARBA00007626"/>
    </source>
</evidence>
<dbReference type="SUPFAM" id="SSF48452">
    <property type="entry name" value="TPR-like"/>
    <property type="match status" value="1"/>
</dbReference>
<dbReference type="InterPro" id="IPR002885">
    <property type="entry name" value="PPR_rpt"/>
</dbReference>
<feature type="repeat" description="PPR" evidence="3">
    <location>
        <begin position="259"/>
        <end position="293"/>
    </location>
</feature>
<sequence>MIWRCRWGFLPSTPATAIFTSFRLISVRLFSAPEVSSTDKSQAFSGEKKTLIINPQIVHSTLLKCPSNLIALSFFLWCAKQPNYFHDAQAFDCMVNVVSPLTKKYLTVRRIVGELENIGCVIKPQTFLLLLRIYWRSALYGMVFETFHEMAAFGFTPNTFARNVVMDVLYRIGHVDKAIKVLNDTHFPNFLTFNIALCNLCKLSDLSNISYVSRRMIQLGYYPNVKTFEMILNCFCKMGRLAEAYQVLGLMITLGASVSMNVWSILIDGLCRLHQPGLAYALFKKMLRTGCSPNLVIYTSLIKGFLDSRMVNSASSILNRMECDGYVPDLVLCNVLIDCLSKVGRYDDAFGIFLSLSDRNLVPDSYTFCSLLSNICLSRRFSLLPNIASGLAIEGDLMVCNSLLNYFCKAGYPLHAVQLYDYMLARGLTPDKYSFVGLLSGLCGAGRFDEAVNVYQALIRYYPGLDAHVHTVIVDRLIRVGKYHRAFRLFRRALEEKYPLDVVSYNFSIYGLFKSGRIYEASALYSQMKEVGVFPNAHTYNLVISGFCKGRDLKMVKQLMQEISKTEVELDHRTINSVIKLLFRSYPYPSALNQLIEMCKSGLIPDEAMYAQFSKGLASGINTGHAQHSLMRDQLLVDPSSSDDIPDVAASVG</sequence>
<dbReference type="PROSITE" id="PS51375">
    <property type="entry name" value="PPR"/>
    <property type="match status" value="7"/>
</dbReference>
<evidence type="ECO:0000313" key="7">
    <source>
        <dbReference type="Proteomes" id="UP000239757"/>
    </source>
</evidence>
<proteinExistence type="inferred from homology"/>
<evidence type="ECO:0000313" key="5">
    <source>
        <dbReference type="EMBL" id="KAB2085836.1"/>
    </source>
</evidence>